<sequence>MVFSVVNLFLQEGVFDKYREWFRCRLLRPRFIAGRYRLRPTVECRASSYWTSSYFQQRRMQYRRLEVLLRQGNVEFTLLRNRDFKPLF</sequence>
<organism evidence="1 2">
    <name type="scientific">Caerostris extrusa</name>
    <name type="common">Bark spider</name>
    <name type="synonym">Caerostris bankana</name>
    <dbReference type="NCBI Taxonomy" id="172846"/>
    <lineage>
        <taxon>Eukaryota</taxon>
        <taxon>Metazoa</taxon>
        <taxon>Ecdysozoa</taxon>
        <taxon>Arthropoda</taxon>
        <taxon>Chelicerata</taxon>
        <taxon>Arachnida</taxon>
        <taxon>Araneae</taxon>
        <taxon>Araneomorphae</taxon>
        <taxon>Entelegynae</taxon>
        <taxon>Araneoidea</taxon>
        <taxon>Araneidae</taxon>
        <taxon>Caerostris</taxon>
    </lineage>
</organism>
<gene>
    <name evidence="1" type="ORF">CEXT_812891</name>
</gene>
<dbReference type="EMBL" id="BPLR01020783">
    <property type="protein sequence ID" value="GIX82440.1"/>
    <property type="molecule type" value="Genomic_DNA"/>
</dbReference>
<dbReference type="Proteomes" id="UP001054945">
    <property type="component" value="Unassembled WGS sequence"/>
</dbReference>
<protein>
    <submittedName>
        <fullName evidence="1">Uncharacterized protein</fullName>
    </submittedName>
</protein>
<comment type="caution">
    <text evidence="1">The sequence shown here is derived from an EMBL/GenBank/DDBJ whole genome shotgun (WGS) entry which is preliminary data.</text>
</comment>
<proteinExistence type="predicted"/>
<reference evidence="1 2" key="1">
    <citation type="submission" date="2021-06" db="EMBL/GenBank/DDBJ databases">
        <title>Caerostris extrusa draft genome.</title>
        <authorList>
            <person name="Kono N."/>
            <person name="Arakawa K."/>
        </authorList>
    </citation>
    <scope>NUCLEOTIDE SEQUENCE [LARGE SCALE GENOMIC DNA]</scope>
</reference>
<dbReference type="AlphaFoldDB" id="A0AAV4NDN2"/>
<evidence type="ECO:0000313" key="1">
    <source>
        <dbReference type="EMBL" id="GIX82440.1"/>
    </source>
</evidence>
<evidence type="ECO:0000313" key="2">
    <source>
        <dbReference type="Proteomes" id="UP001054945"/>
    </source>
</evidence>
<name>A0AAV4NDN2_CAEEX</name>
<accession>A0AAV4NDN2</accession>
<keyword evidence="2" id="KW-1185">Reference proteome</keyword>